<gene>
    <name evidence="1" type="ORF">CFN78_26055</name>
</gene>
<evidence type="ECO:0000313" key="2">
    <source>
        <dbReference type="Proteomes" id="UP000242444"/>
    </source>
</evidence>
<proteinExistence type="predicted"/>
<organism evidence="1 2">
    <name type="scientific">Amycolatopsis antarctica</name>
    <dbReference type="NCBI Taxonomy" id="1854586"/>
    <lineage>
        <taxon>Bacteria</taxon>
        <taxon>Bacillati</taxon>
        <taxon>Actinomycetota</taxon>
        <taxon>Actinomycetes</taxon>
        <taxon>Pseudonocardiales</taxon>
        <taxon>Pseudonocardiaceae</taxon>
        <taxon>Amycolatopsis</taxon>
    </lineage>
</organism>
<evidence type="ECO:0000313" key="1">
    <source>
        <dbReference type="EMBL" id="OZM70383.1"/>
    </source>
</evidence>
<dbReference type="NCBIfam" id="NF042914">
    <property type="entry name" value="SAV915_dom"/>
    <property type="match status" value="1"/>
</dbReference>
<accession>A0A263CW79</accession>
<name>A0A263CW79_9PSEU</name>
<dbReference type="InParanoid" id="A0A263CW79"/>
<dbReference type="AlphaFoldDB" id="A0A263CW79"/>
<reference evidence="1 2" key="1">
    <citation type="submission" date="2017-07" db="EMBL/GenBank/DDBJ databases">
        <title>Amycolatopsis antarcticus sp. nov., isolated from the surface of an Antarcticus brown macroalga.</title>
        <authorList>
            <person name="Wang J."/>
            <person name="Leiva S."/>
            <person name="Huang J."/>
            <person name="Huang Y."/>
        </authorList>
    </citation>
    <scope>NUCLEOTIDE SEQUENCE [LARGE SCALE GENOMIC DNA]</scope>
    <source>
        <strain evidence="1 2">AU-G6</strain>
    </source>
</reference>
<protein>
    <submittedName>
        <fullName evidence="1">Uncharacterized protein</fullName>
    </submittedName>
</protein>
<dbReference type="EMBL" id="NKYE01000021">
    <property type="protein sequence ID" value="OZM70383.1"/>
    <property type="molecule type" value="Genomic_DNA"/>
</dbReference>
<sequence>MRQLTESALMRAEQLVDREPDRLFVLTAPSGDLELYETPGGELAVWAYRDIRDLVTSCGGGQPWMRASAVELATTARAVGVPILVALDVGHPDGARYPEPDACHREPLPQLRPAAAPPRVWIPTRPPRDGVRQVQVELHAARRGEPMLPVYSTVASLRAGCGPHQAAVAVRPEDIAGIVRAVGARGVAADAVLAERARHQAPVVTWTGNNRSGGARDYGHD</sequence>
<comment type="caution">
    <text evidence="1">The sequence shown here is derived from an EMBL/GenBank/DDBJ whole genome shotgun (WGS) entry which is preliminary data.</text>
</comment>
<dbReference type="Proteomes" id="UP000242444">
    <property type="component" value="Unassembled WGS sequence"/>
</dbReference>
<dbReference type="InterPro" id="IPR049975">
    <property type="entry name" value="SAV_915-like_dom"/>
</dbReference>
<keyword evidence="2" id="KW-1185">Reference proteome</keyword>